<accession>A0A743ENJ8</accession>
<comment type="caution">
    <text evidence="1">The sequence shown here is derived from an EMBL/GenBank/DDBJ whole genome shotgun (WGS) entry which is preliminary data.</text>
</comment>
<reference evidence="1" key="2">
    <citation type="submission" date="2020-02" db="EMBL/GenBank/DDBJ databases">
        <authorList>
            <consortium name="NCBI Pathogen Detection Project"/>
        </authorList>
    </citation>
    <scope>NUCLEOTIDE SEQUENCE</scope>
    <source>
        <strain evidence="1">MA.MC_07-0072</strain>
    </source>
</reference>
<evidence type="ECO:0000313" key="1">
    <source>
        <dbReference type="EMBL" id="HAF1889426.1"/>
    </source>
</evidence>
<dbReference type="EMBL" id="DAAUIN010000001">
    <property type="protein sequence ID" value="HAF1889426.1"/>
    <property type="molecule type" value="Genomic_DNA"/>
</dbReference>
<organism evidence="1">
    <name type="scientific">Salmonella enterica</name>
    <name type="common">Salmonella choleraesuis</name>
    <dbReference type="NCBI Taxonomy" id="28901"/>
    <lineage>
        <taxon>Bacteria</taxon>
        <taxon>Pseudomonadati</taxon>
        <taxon>Pseudomonadota</taxon>
        <taxon>Gammaproteobacteria</taxon>
        <taxon>Enterobacterales</taxon>
        <taxon>Enterobacteriaceae</taxon>
        <taxon>Salmonella</taxon>
    </lineage>
</organism>
<dbReference type="AlphaFoldDB" id="A0A743ENJ8"/>
<gene>
    <name evidence="1" type="ORF">G8K44_000723</name>
</gene>
<name>A0A743ENJ8_SALER</name>
<reference evidence="1" key="1">
    <citation type="journal article" date="2018" name="Genome Biol.">
        <title>SKESA: strategic k-mer extension for scrupulous assemblies.</title>
        <authorList>
            <person name="Souvorov A."/>
            <person name="Agarwala R."/>
            <person name="Lipman D.J."/>
        </authorList>
    </citation>
    <scope>NUCLEOTIDE SEQUENCE</scope>
    <source>
        <strain evidence="1">MA.MC_07-0072</strain>
    </source>
</reference>
<proteinExistence type="predicted"/>
<sequence length="146" mass="16965">MHFRVVFPVASGADCPNSSNHWLQEQQLLTFTEFCCVATYLLHMSAFLCRMLTCVRRTHSTSHVENSIKTTPMEGKMANLSNYEIKLLSLDMIIRELILILDKKELTYIQNNLDNAFKHMDSDISLNNQDIIRLKEAVNFMFLHRP</sequence>
<protein>
    <submittedName>
        <fullName evidence="1">Uncharacterized protein</fullName>
    </submittedName>
</protein>